<reference evidence="2 3" key="1">
    <citation type="journal article" date="2019" name="Nat. Med.">
        <title>A library of human gut bacterial isolates paired with longitudinal multiomics data enables mechanistic microbiome research.</title>
        <authorList>
            <person name="Poyet M."/>
            <person name="Groussin M."/>
            <person name="Gibbons S.M."/>
            <person name="Avila-Pacheco J."/>
            <person name="Jiang X."/>
            <person name="Kearney S.M."/>
            <person name="Perrotta A.R."/>
            <person name="Berdy B."/>
            <person name="Zhao S."/>
            <person name="Lieberman T.D."/>
            <person name="Swanson P.K."/>
            <person name="Smith M."/>
            <person name="Roesemann S."/>
            <person name="Alexander J.E."/>
            <person name="Rich S.A."/>
            <person name="Livny J."/>
            <person name="Vlamakis H."/>
            <person name="Clish C."/>
            <person name="Bullock K."/>
            <person name="Deik A."/>
            <person name="Scott J."/>
            <person name="Pierce K.A."/>
            <person name="Xavier R.J."/>
            <person name="Alm E.J."/>
        </authorList>
    </citation>
    <scope>NUCLEOTIDE SEQUENCE [LARGE SCALE GENOMIC DNA]</scope>
    <source>
        <strain evidence="2 3">BIOML-A3</strain>
    </source>
</reference>
<protein>
    <recommendedName>
        <fullName evidence="1">4Fe-4S ferredoxin-type domain-containing protein</fullName>
    </recommendedName>
</protein>
<organism evidence="2 3">
    <name type="scientific">Eubacterium ramulus</name>
    <dbReference type="NCBI Taxonomy" id="39490"/>
    <lineage>
        <taxon>Bacteria</taxon>
        <taxon>Bacillati</taxon>
        <taxon>Bacillota</taxon>
        <taxon>Clostridia</taxon>
        <taxon>Eubacteriales</taxon>
        <taxon>Eubacteriaceae</taxon>
        <taxon>Eubacterium</taxon>
    </lineage>
</organism>
<name>A0A844DWL9_EUBRA</name>
<proteinExistence type="predicted"/>
<sequence>MIVENHGQQQSMKFIVDTEKCCGCKRCIRRCMENVWQWDKENGYAYPKYPDECVLCLQCEMDCLNGAIDIYPIATLQVDPLEYSAKKAKECNRKGDKYDV</sequence>
<feature type="domain" description="4Fe-4S ferredoxin-type" evidence="1">
    <location>
        <begin position="12"/>
        <end position="41"/>
    </location>
</feature>
<dbReference type="RefSeq" id="WP_154314088.1">
    <property type="nucleotide sequence ID" value="NZ_JBKVAV010000004.1"/>
</dbReference>
<feature type="domain" description="4Fe-4S ferredoxin-type" evidence="1">
    <location>
        <begin position="44"/>
        <end position="73"/>
    </location>
</feature>
<comment type="caution">
    <text evidence="2">The sequence shown here is derived from an EMBL/GenBank/DDBJ whole genome shotgun (WGS) entry which is preliminary data.</text>
</comment>
<dbReference type="SUPFAM" id="SSF54862">
    <property type="entry name" value="4Fe-4S ferredoxins"/>
    <property type="match status" value="1"/>
</dbReference>
<dbReference type="PROSITE" id="PS51379">
    <property type="entry name" value="4FE4S_FER_2"/>
    <property type="match status" value="2"/>
</dbReference>
<dbReference type="EMBL" id="WKRA01000001">
    <property type="protein sequence ID" value="MSD14669.1"/>
    <property type="molecule type" value="Genomic_DNA"/>
</dbReference>
<evidence type="ECO:0000313" key="2">
    <source>
        <dbReference type="EMBL" id="MSD14669.1"/>
    </source>
</evidence>
<dbReference type="Gene3D" id="3.30.70.20">
    <property type="match status" value="1"/>
</dbReference>
<dbReference type="AlphaFoldDB" id="A0A844DWL9"/>
<evidence type="ECO:0000313" key="3">
    <source>
        <dbReference type="Proteomes" id="UP000431304"/>
    </source>
</evidence>
<gene>
    <name evidence="2" type="ORF">GKE72_00980</name>
</gene>
<dbReference type="InterPro" id="IPR017896">
    <property type="entry name" value="4Fe4S_Fe-S-bd"/>
</dbReference>
<accession>A0A844DWL9</accession>
<dbReference type="Proteomes" id="UP000431304">
    <property type="component" value="Unassembled WGS sequence"/>
</dbReference>
<evidence type="ECO:0000259" key="1">
    <source>
        <dbReference type="PROSITE" id="PS51379"/>
    </source>
</evidence>